<dbReference type="InterPro" id="IPR036162">
    <property type="entry name" value="Resolvase-like_N_sf"/>
</dbReference>
<dbReference type="InterPro" id="IPR038109">
    <property type="entry name" value="DNA_bind_recomb_sf"/>
</dbReference>
<gene>
    <name evidence="3" type="ORF">RISW2_22810</name>
</gene>
<dbReference type="InterPro" id="IPR050639">
    <property type="entry name" value="SSR_resolvase"/>
</dbReference>
<dbReference type="STRING" id="1449351.RISW2_22810"/>
<organism evidence="3 4">
    <name type="scientific">Roseivivax isoporae LMG 25204</name>
    <dbReference type="NCBI Taxonomy" id="1449351"/>
    <lineage>
        <taxon>Bacteria</taxon>
        <taxon>Pseudomonadati</taxon>
        <taxon>Pseudomonadota</taxon>
        <taxon>Alphaproteobacteria</taxon>
        <taxon>Rhodobacterales</taxon>
        <taxon>Roseobacteraceae</taxon>
        <taxon>Roseivivax</taxon>
    </lineage>
</organism>
<dbReference type="Gene3D" id="3.90.1750.20">
    <property type="entry name" value="Putative Large Serine Recombinase, Chain B, Domain 2"/>
    <property type="match status" value="1"/>
</dbReference>
<evidence type="ECO:0000313" key="4">
    <source>
        <dbReference type="Proteomes" id="UP000023430"/>
    </source>
</evidence>
<evidence type="ECO:0000259" key="2">
    <source>
        <dbReference type="PROSITE" id="PS51737"/>
    </source>
</evidence>
<dbReference type="Pfam" id="PF00239">
    <property type="entry name" value="Resolvase"/>
    <property type="match status" value="1"/>
</dbReference>
<comment type="caution">
    <text evidence="3">The sequence shown here is derived from an EMBL/GenBank/DDBJ whole genome shotgun (WGS) entry which is preliminary data.</text>
</comment>
<dbReference type="PROSITE" id="PS51737">
    <property type="entry name" value="RECOMBINASE_DNA_BIND"/>
    <property type="match status" value="1"/>
</dbReference>
<dbReference type="EMBL" id="JAME01000080">
    <property type="protein sequence ID" value="ETX26558.1"/>
    <property type="molecule type" value="Genomic_DNA"/>
</dbReference>
<dbReference type="GO" id="GO:0000150">
    <property type="term" value="F:DNA strand exchange activity"/>
    <property type="evidence" value="ECO:0007669"/>
    <property type="project" value="InterPro"/>
</dbReference>
<proteinExistence type="predicted"/>
<dbReference type="PANTHER" id="PTHR30461">
    <property type="entry name" value="DNA-INVERTASE FROM LAMBDOID PROPHAGE"/>
    <property type="match status" value="1"/>
</dbReference>
<dbReference type="Proteomes" id="UP000023430">
    <property type="component" value="Unassembled WGS sequence"/>
</dbReference>
<dbReference type="PANTHER" id="PTHR30461:SF23">
    <property type="entry name" value="DNA RECOMBINASE-RELATED"/>
    <property type="match status" value="1"/>
</dbReference>
<evidence type="ECO:0000313" key="3">
    <source>
        <dbReference type="EMBL" id="ETX26558.1"/>
    </source>
</evidence>
<name>X7F1F9_9RHOB</name>
<dbReference type="InterPro" id="IPR011109">
    <property type="entry name" value="DNA_bind_recombinase_dom"/>
</dbReference>
<dbReference type="Gene3D" id="3.40.50.1390">
    <property type="entry name" value="Resolvase, N-terminal catalytic domain"/>
    <property type="match status" value="1"/>
</dbReference>
<keyword evidence="4" id="KW-1185">Reference proteome</keyword>
<dbReference type="CDD" id="cd00338">
    <property type="entry name" value="Ser_Recombinase"/>
    <property type="match status" value="1"/>
</dbReference>
<feature type="domain" description="Recombinase" evidence="2">
    <location>
        <begin position="146"/>
        <end position="288"/>
    </location>
</feature>
<dbReference type="InterPro" id="IPR006119">
    <property type="entry name" value="Resolv_N"/>
</dbReference>
<dbReference type="Pfam" id="PF07508">
    <property type="entry name" value="Recombinase"/>
    <property type="match status" value="1"/>
</dbReference>
<evidence type="ECO:0000259" key="1">
    <source>
        <dbReference type="PROSITE" id="PS51736"/>
    </source>
</evidence>
<evidence type="ECO:0008006" key="5">
    <source>
        <dbReference type="Google" id="ProtNLM"/>
    </source>
</evidence>
<reference evidence="3 4" key="1">
    <citation type="submission" date="2014-01" db="EMBL/GenBank/DDBJ databases">
        <title>Roseivivax isoporae LMG 25204 Genome Sequencing.</title>
        <authorList>
            <person name="Lai Q."/>
            <person name="Li G."/>
            <person name="Shao Z."/>
        </authorList>
    </citation>
    <scope>NUCLEOTIDE SEQUENCE [LARGE SCALE GENOMIC DNA]</scope>
    <source>
        <strain evidence="3 4">LMG 25204</strain>
    </source>
</reference>
<accession>X7F1F9</accession>
<feature type="non-terminal residue" evidence="3">
    <location>
        <position position="537"/>
    </location>
</feature>
<dbReference type="Pfam" id="PF13408">
    <property type="entry name" value="Zn_ribbon_recom"/>
    <property type="match status" value="1"/>
</dbReference>
<protein>
    <recommendedName>
        <fullName evidence="5">Resolvase</fullName>
    </recommendedName>
</protein>
<dbReference type="PROSITE" id="PS51736">
    <property type="entry name" value="RECOMBINASES_3"/>
    <property type="match status" value="1"/>
</dbReference>
<feature type="domain" description="Resolvase/invertase-type recombinase catalytic" evidence="1">
    <location>
        <begin position="1"/>
        <end position="147"/>
    </location>
</feature>
<sequence>MIYARFSTDLQNVNSTRDQIANCTALAERKEWQVLQVFEDAAISGAKRERPGYKKMLQAVKSGLVDVVLAEGLDRLNRSQELSANLFAVCEFNGVEIHTIADGRIEELHIGMKGTMDAMHLKRIAQMTHRGLQGRVADGRSAGGLSYGYRIPIDPHTGLRQTGELEPDEHQADVVRRIFREFSDGHSPRAIAHQLNAEGVPSPRGREWKVNTIYGNARRGTGILNNELYAGVRVWNRLQYRKNPETDQRASRGRDEEEIIRVEVPHLRIVDEDLWQAVKARQEGQRRTLSKGAPSTLRRKRYLLSGLVRCGRCGGNMTVAGSGKSRAYYCANAKEKGPSVCRGMPGLRIDRLQPLVLSGLRDELMTPEAVERFRSQFLDRVDEARKERDTEQASLRRAIAQEQKAIDGALRAIRDDMATKSVYAMLGAAEEKKEALEAELAAVEAPALDIPEDLAVLYRAQVDALADTLSDPEVVHRASEILGGLIDRIVIQHEETAGHTAEIEGKLLGLWSFADAKNAASYSDTASSLKLVAGVGF</sequence>
<dbReference type="InterPro" id="IPR025827">
    <property type="entry name" value="Zn_ribbon_recom_dom"/>
</dbReference>
<dbReference type="AlphaFoldDB" id="X7F1F9"/>
<dbReference type="eggNOG" id="COG1961">
    <property type="taxonomic scope" value="Bacteria"/>
</dbReference>
<dbReference type="SMART" id="SM00857">
    <property type="entry name" value="Resolvase"/>
    <property type="match status" value="1"/>
</dbReference>
<dbReference type="SUPFAM" id="SSF53041">
    <property type="entry name" value="Resolvase-like"/>
    <property type="match status" value="1"/>
</dbReference>
<dbReference type="GO" id="GO:0003677">
    <property type="term" value="F:DNA binding"/>
    <property type="evidence" value="ECO:0007669"/>
    <property type="project" value="InterPro"/>
</dbReference>